<dbReference type="InterPro" id="IPR007161">
    <property type="entry name" value="DUF364"/>
</dbReference>
<accession>A0A0E3GR27</accession>
<dbReference type="KEGG" id="csq:CSCA_2466"/>
<feature type="domain" description="Putative heavy-metal chelation" evidence="1">
    <location>
        <begin position="109"/>
        <end position="236"/>
    </location>
</feature>
<evidence type="ECO:0008006" key="5">
    <source>
        <dbReference type="Google" id="ProtNLM"/>
    </source>
</evidence>
<dbReference type="EMBL" id="CP009933">
    <property type="protein sequence ID" value="AKA69591.1"/>
    <property type="molecule type" value="Genomic_DNA"/>
</dbReference>
<protein>
    <recommendedName>
        <fullName evidence="5">Heavy-metal chelation domain-containing protein</fullName>
    </recommendedName>
</protein>
<organism evidence="3 4">
    <name type="scientific">Clostridium scatologenes</name>
    <dbReference type="NCBI Taxonomy" id="1548"/>
    <lineage>
        <taxon>Bacteria</taxon>
        <taxon>Bacillati</taxon>
        <taxon>Bacillota</taxon>
        <taxon>Clostridia</taxon>
        <taxon>Eubacteriales</taxon>
        <taxon>Clostridiaceae</taxon>
        <taxon>Clostridium</taxon>
    </lineage>
</organism>
<sequence>MWEIYDELIELIPKDLVIKDFVAGLNWFLVESIGTGMAMTPKEGNSYLHTAGNVVGMKVYDAAKLIKSWSNYEAALGLAAINSVINTSNNFEVLSGISMKKQKNVNDFEYMKDKIKGKKVAVIGHFPDLEPLAEICKLSILERIPQEGDFPDPSCEYLLPEQDFVFITAVTLINKTLPRLLNLSKNAYVTILGPSTPMTKCLYKYGINMLAGTVVTDRNKVWCLIKEGGRHEFFNNGALMVKIEIDEINTFSKS</sequence>
<evidence type="ECO:0000259" key="2">
    <source>
        <dbReference type="Pfam" id="PF13938"/>
    </source>
</evidence>
<evidence type="ECO:0000313" key="4">
    <source>
        <dbReference type="Proteomes" id="UP000033115"/>
    </source>
</evidence>
<dbReference type="AlphaFoldDB" id="A0A0E3GR27"/>
<evidence type="ECO:0000313" key="3">
    <source>
        <dbReference type="EMBL" id="AKA69591.1"/>
    </source>
</evidence>
<dbReference type="Pfam" id="PF13938">
    <property type="entry name" value="DUF4213"/>
    <property type="match status" value="1"/>
</dbReference>
<gene>
    <name evidence="3" type="ORF">CSCA_2466</name>
</gene>
<name>A0A0E3GR27_CLOSL</name>
<dbReference type="RefSeq" id="WP_029162865.1">
    <property type="nucleotide sequence ID" value="NZ_CP009933.1"/>
</dbReference>
<reference evidence="3 4" key="1">
    <citation type="journal article" date="2015" name="J. Biotechnol.">
        <title>Complete genome sequence of a malodorant-producing acetogen, Clostridium scatologenes ATCC 25775(T).</title>
        <authorList>
            <person name="Zhu Z."/>
            <person name="Guo T."/>
            <person name="Zheng H."/>
            <person name="Song T."/>
            <person name="Ouyang P."/>
            <person name="Xie J."/>
        </authorList>
    </citation>
    <scope>NUCLEOTIDE SEQUENCE [LARGE SCALE GENOMIC DNA]</scope>
    <source>
        <strain evidence="3 4">ATCC 25775</strain>
    </source>
</reference>
<evidence type="ECO:0000259" key="1">
    <source>
        <dbReference type="Pfam" id="PF04016"/>
    </source>
</evidence>
<proteinExistence type="predicted"/>
<feature type="domain" description="DUF4213" evidence="2">
    <location>
        <begin position="5"/>
        <end position="85"/>
    </location>
</feature>
<dbReference type="SUPFAM" id="SSF159713">
    <property type="entry name" value="Dhaf3308-like"/>
    <property type="match status" value="1"/>
</dbReference>
<dbReference type="STRING" id="1548.CSCA_2466"/>
<dbReference type="Gene3D" id="3.40.50.11590">
    <property type="match status" value="1"/>
</dbReference>
<dbReference type="Proteomes" id="UP000033115">
    <property type="component" value="Chromosome"/>
</dbReference>
<dbReference type="InterPro" id="IPR025251">
    <property type="entry name" value="DUF4213"/>
</dbReference>
<keyword evidence="4" id="KW-1185">Reference proteome</keyword>
<dbReference type="Gene3D" id="3.30.390.100">
    <property type="match status" value="1"/>
</dbReference>
<dbReference type="HOGENOM" id="CLU_076326_0_0_9"/>
<dbReference type="Pfam" id="PF04016">
    <property type="entry name" value="DUF364"/>
    <property type="match status" value="1"/>
</dbReference>